<protein>
    <submittedName>
        <fullName evidence="1">Putative sporulation-associated protein</fullName>
    </submittedName>
</protein>
<dbReference type="GeneID" id="96742442"/>
<dbReference type="AlphaFoldDB" id="A0A1R1S6S7"/>
<comment type="caution">
    <text evidence="1">The sequence shown here is derived from an EMBL/GenBank/DDBJ whole genome shotgun (WGS) entry which is preliminary data.</text>
</comment>
<dbReference type="RefSeq" id="WP_065959623.1">
    <property type="nucleotide sequence ID" value="NZ_ASQP01000495.1"/>
</dbReference>
<evidence type="ECO:0000313" key="1">
    <source>
        <dbReference type="EMBL" id="OMI34015.1"/>
    </source>
</evidence>
<dbReference type="EMBL" id="ASQP01000495">
    <property type="protein sequence ID" value="OMI34015.1"/>
    <property type="molecule type" value="Genomic_DNA"/>
</dbReference>
<dbReference type="Gene3D" id="1.25.40.10">
    <property type="entry name" value="Tetratricopeptide repeat domain"/>
    <property type="match status" value="1"/>
</dbReference>
<dbReference type="InterPro" id="IPR011990">
    <property type="entry name" value="TPR-like_helical_dom_sf"/>
</dbReference>
<keyword evidence="2" id="KW-1185">Reference proteome</keyword>
<dbReference type="Proteomes" id="UP000186168">
    <property type="component" value="Unassembled WGS sequence"/>
</dbReference>
<dbReference type="SUPFAM" id="SSF48452">
    <property type="entry name" value="TPR-like"/>
    <property type="match status" value="1"/>
</dbReference>
<sequence length="445" mass="48507">MEPNTLLDALLDEAGMSRLGLATRLNQANEARGKATAYDHTSVIRWLKGQRPRGRTPDLICDILAERLGRPVNLEDIGMGTPGTTPEPGAPLDGFIEQSTALWRGDQNQRPDLQEAPVITGLRAVGPVWEWENPPEDLDVSRLGTMRVSEPDVVMLRAARKHYEEMYRKAGGVATRPRVIKFLTTETAPILRGSYTDAIGRELHRAVGGLVAIAGICSYDSDSQGLAQRYFHQALRLAKASGDRGFGGYVVALLVNQSLFMREYRQAVAFAEAAVRTAGQHMSPALATDIYAMQAKAYARMGDQGGAHRCMTLAETAVGRIRRDEEPAETGYVQPGLIEAQFADALLRLGDLEQAQEYAREAVRVQSHARGRAHRLATLADIELRSGDADRAAATAVKMVETVQGMESRRLRDRLVTVRNSLASRGSVATTGAEELIDGVLSLPV</sequence>
<gene>
    <name evidence="1" type="ORF">SPAR_38440</name>
</gene>
<proteinExistence type="predicted"/>
<reference evidence="1 2" key="1">
    <citation type="submission" date="2013-05" db="EMBL/GenBank/DDBJ databases">
        <title>Genome sequence of Streptomyces sparsogenes DSM 40356.</title>
        <authorList>
            <person name="Coyne S."/>
            <person name="Seebeck F.P."/>
        </authorList>
    </citation>
    <scope>NUCLEOTIDE SEQUENCE [LARGE SCALE GENOMIC DNA]</scope>
    <source>
        <strain evidence="1 2">DSM 40356</strain>
    </source>
</reference>
<accession>A0A1R1S6S7</accession>
<organism evidence="1 2">
    <name type="scientific">Streptomyces sparsogenes DSM 40356</name>
    <dbReference type="NCBI Taxonomy" id="1331668"/>
    <lineage>
        <taxon>Bacteria</taxon>
        <taxon>Bacillati</taxon>
        <taxon>Actinomycetota</taxon>
        <taxon>Actinomycetes</taxon>
        <taxon>Kitasatosporales</taxon>
        <taxon>Streptomycetaceae</taxon>
        <taxon>Streptomyces</taxon>
    </lineage>
</organism>
<evidence type="ECO:0000313" key="2">
    <source>
        <dbReference type="Proteomes" id="UP000186168"/>
    </source>
</evidence>
<dbReference type="STRING" id="67365.GCA_001704635_04805"/>
<name>A0A1R1S6S7_9ACTN</name>